<keyword evidence="1" id="KW-0378">Hydrolase</keyword>
<protein>
    <submittedName>
        <fullName evidence="6">Gluconolactonase</fullName>
    </submittedName>
</protein>
<dbReference type="Gene3D" id="2.120.10.30">
    <property type="entry name" value="TolB, C-terminal domain"/>
    <property type="match status" value="1"/>
</dbReference>
<evidence type="ECO:0000256" key="3">
    <source>
        <dbReference type="PIRSR" id="PIRSR605511-2"/>
    </source>
</evidence>
<dbReference type="SUPFAM" id="SSF63829">
    <property type="entry name" value="Calcium-dependent phosphotriesterase"/>
    <property type="match status" value="1"/>
</dbReference>
<evidence type="ECO:0000313" key="8">
    <source>
        <dbReference type="Proteomes" id="UP000281192"/>
    </source>
</evidence>
<dbReference type="EMBL" id="CP026100">
    <property type="protein sequence ID" value="AYV49593.1"/>
    <property type="molecule type" value="Genomic_DNA"/>
</dbReference>
<evidence type="ECO:0000256" key="2">
    <source>
        <dbReference type="PIRSR" id="PIRSR605511-1"/>
    </source>
</evidence>
<comment type="cofactor">
    <cofactor evidence="3">
        <name>Zn(2+)</name>
        <dbReference type="ChEBI" id="CHEBI:29105"/>
    </cofactor>
    <text evidence="3">Binds 1 divalent metal cation per subunit.</text>
</comment>
<dbReference type="PANTHER" id="PTHR47572:SF4">
    <property type="entry name" value="LACTONASE DRP35"/>
    <property type="match status" value="1"/>
</dbReference>
<feature type="binding site" evidence="3">
    <location>
        <position position="42"/>
    </location>
    <ligand>
        <name>a divalent metal cation</name>
        <dbReference type="ChEBI" id="CHEBI:60240"/>
    </ligand>
</feature>
<feature type="binding site" evidence="3">
    <location>
        <position position="252"/>
    </location>
    <ligand>
        <name>a divalent metal cation</name>
        <dbReference type="ChEBI" id="CHEBI:60240"/>
    </ligand>
</feature>
<dbReference type="Proteomes" id="UP000281192">
    <property type="component" value="Chromosome"/>
</dbReference>
<dbReference type="KEGG" id="cfh:C1707_14450"/>
<dbReference type="GO" id="GO:0016787">
    <property type="term" value="F:hydrolase activity"/>
    <property type="evidence" value="ECO:0007669"/>
    <property type="project" value="UniProtKB-KW"/>
</dbReference>
<reference evidence="5 8" key="2">
    <citation type="submission" date="2018-01" db="EMBL/GenBank/DDBJ databases">
        <title>Complete genome sequence of Caulobacter flavus RHGG3.</title>
        <authorList>
            <person name="Yang E."/>
        </authorList>
    </citation>
    <scope>NUCLEOTIDE SEQUENCE [LARGE SCALE GENOMIC DNA]</scope>
    <source>
        <strain evidence="5 8">RHGG3</strain>
    </source>
</reference>
<evidence type="ECO:0000313" key="6">
    <source>
        <dbReference type="EMBL" id="PLR18436.1"/>
    </source>
</evidence>
<evidence type="ECO:0000256" key="1">
    <source>
        <dbReference type="ARBA" id="ARBA00022801"/>
    </source>
</evidence>
<feature type="binding site" evidence="3">
    <location>
        <position position="196"/>
    </location>
    <ligand>
        <name>a divalent metal cation</name>
        <dbReference type="ChEBI" id="CHEBI:60240"/>
    </ligand>
</feature>
<keyword evidence="3" id="KW-0479">Metal-binding</keyword>
<dbReference type="InterPro" id="IPR013658">
    <property type="entry name" value="SGL"/>
</dbReference>
<proteinExistence type="predicted"/>
<organism evidence="6 7">
    <name type="scientific">Caulobacter flavus</name>
    <dbReference type="NCBI Taxonomy" id="1679497"/>
    <lineage>
        <taxon>Bacteria</taxon>
        <taxon>Pseudomonadati</taxon>
        <taxon>Pseudomonadota</taxon>
        <taxon>Alphaproteobacteria</taxon>
        <taxon>Caulobacterales</taxon>
        <taxon>Caulobacteraceae</taxon>
        <taxon>Caulobacter</taxon>
    </lineage>
</organism>
<gene>
    <name evidence="5" type="ORF">C1707_14450</name>
    <name evidence="6" type="ORF">CFHF_05445</name>
</gene>
<evidence type="ECO:0000259" key="4">
    <source>
        <dbReference type="Pfam" id="PF08450"/>
    </source>
</evidence>
<sequence length="321" mass="34112">MSAQAAAHETVGSIRRLSPALDAVIAPDAKIEKLADGFVWSEGPVWVKDGRYLVFSDVPANIMYRWSQKDGKSVFLQPSGYDGPPTKVFREPGSNGMALDAKGDLLVCNHGQRAITKLDLKTKARSVVVDRYQGKRFNSPNDLAVAKSGAIYFTDPPYGLEGLDASPVKELAFNGVYLLRADGSLAVVDDRVTFPNGVALSPDEKRLYVAVSDPNGPVIMAYDLGADGLPTSRKVFFDASALHKAGGPGLPDGMCLDTEGRLYATGPCGVLVITPAGELIGVIETGGPIANCAFGEDGKTLFLTADKTLARVHLKTTGLVW</sequence>
<dbReference type="PANTHER" id="PTHR47572">
    <property type="entry name" value="LIPOPROTEIN-RELATED"/>
    <property type="match status" value="1"/>
</dbReference>
<feature type="domain" description="SMP-30/Gluconolactonase/LRE-like region" evidence="4">
    <location>
        <begin position="40"/>
        <end position="305"/>
    </location>
</feature>
<dbReference type="PRINTS" id="PR01790">
    <property type="entry name" value="SMP30FAMILY"/>
</dbReference>
<dbReference type="OrthoDB" id="241638at2"/>
<dbReference type="AlphaFoldDB" id="A0A2N5CXE5"/>
<dbReference type="InterPro" id="IPR011042">
    <property type="entry name" value="6-blade_b-propeller_TolB-like"/>
</dbReference>
<dbReference type="GO" id="GO:0046872">
    <property type="term" value="F:metal ion binding"/>
    <property type="evidence" value="ECO:0007669"/>
    <property type="project" value="UniProtKB-KW"/>
</dbReference>
<name>A0A2N5CXE5_9CAUL</name>
<dbReference type="Pfam" id="PF08450">
    <property type="entry name" value="SGL"/>
    <property type="match status" value="1"/>
</dbReference>
<dbReference type="EMBL" id="PJRQ01000011">
    <property type="protein sequence ID" value="PLR18436.1"/>
    <property type="molecule type" value="Genomic_DNA"/>
</dbReference>
<dbReference type="Proteomes" id="UP000234483">
    <property type="component" value="Unassembled WGS sequence"/>
</dbReference>
<keyword evidence="8" id="KW-1185">Reference proteome</keyword>
<reference evidence="6 7" key="1">
    <citation type="submission" date="2017-12" db="EMBL/GenBank/DDBJ databases">
        <title>The genome sequence of Caulobacter flavus CGMCC1 15093.</title>
        <authorList>
            <person name="Gao J."/>
            <person name="Mao X."/>
            <person name="Sun J."/>
        </authorList>
    </citation>
    <scope>NUCLEOTIDE SEQUENCE [LARGE SCALE GENOMIC DNA]</scope>
    <source>
        <strain evidence="6 7">CGMCC1 15093</strain>
    </source>
</reference>
<feature type="binding site" evidence="3">
    <location>
        <position position="164"/>
    </location>
    <ligand>
        <name>substrate</name>
    </ligand>
</feature>
<dbReference type="InterPro" id="IPR005511">
    <property type="entry name" value="SMP-30"/>
</dbReference>
<feature type="active site" description="Proton donor/acceptor" evidence="2">
    <location>
        <position position="252"/>
    </location>
</feature>
<accession>A0A2N5CXE5</accession>
<evidence type="ECO:0000313" key="7">
    <source>
        <dbReference type="Proteomes" id="UP000234483"/>
    </source>
</evidence>
<keyword evidence="3" id="KW-0862">Zinc</keyword>
<feature type="binding site" evidence="3">
    <location>
        <position position="141"/>
    </location>
    <ligand>
        <name>substrate</name>
    </ligand>
</feature>
<evidence type="ECO:0000313" key="5">
    <source>
        <dbReference type="EMBL" id="AYV49593.1"/>
    </source>
</evidence>
<dbReference type="InterPro" id="IPR051262">
    <property type="entry name" value="SMP-30/CGR1_Lactonase"/>
</dbReference>